<evidence type="ECO:0000313" key="3">
    <source>
        <dbReference type="EMBL" id="CAI76590.1"/>
    </source>
</evidence>
<dbReference type="OMA" id="TNLVWQG"/>
<feature type="region of interest" description="Disordered" evidence="1">
    <location>
        <begin position="23"/>
        <end position="42"/>
    </location>
</feature>
<evidence type="ECO:0000256" key="1">
    <source>
        <dbReference type="SAM" id="MobiDB-lite"/>
    </source>
</evidence>
<dbReference type="CDD" id="cd21546">
    <property type="entry name" value="SPOC_FPA-like"/>
    <property type="match status" value="1"/>
</dbReference>
<feature type="compositionally biased region" description="Pro residues" evidence="1">
    <location>
        <begin position="28"/>
        <end position="37"/>
    </location>
</feature>
<sequence>MGFSQPKTKIRLCEQLKIHAPHIFSKPRSPPAEPPPTNQNKVVKPLQPQFIPASPFPPHPPVVPPHRDIVFPPHIPEPPKTATPESIFSKTNLVWQGNIARNGKKITETLAIKISGQCSTFLNSSVEMINITHRLKWEEASKNVPLAVFSIHSSNNLKIEPFKEYIDYFQSKNRVTNFILIGVSPLGNDHNIYICAPGNPLFDKHLPDGLTTPTLIGIVTNAELQTSTQSSGKLQQSNGTVIIYRNFTDDWLSQLNTLTAMVGTKK</sequence>
<proteinExistence type="predicted"/>
<name>Q4U9B3_THEAN</name>
<dbReference type="RefSeq" id="XP_953215.1">
    <property type="nucleotide sequence ID" value="XM_948122.1"/>
</dbReference>
<dbReference type="eggNOG" id="ENOG502SX9Y">
    <property type="taxonomic scope" value="Eukaryota"/>
</dbReference>
<dbReference type="Pfam" id="PF07744">
    <property type="entry name" value="SPOC"/>
    <property type="match status" value="1"/>
</dbReference>
<gene>
    <name evidence="3" type="ORF">TA09070</name>
</gene>
<evidence type="ECO:0000259" key="2">
    <source>
        <dbReference type="Pfam" id="PF07744"/>
    </source>
</evidence>
<accession>Q4U9B3</accession>
<dbReference type="OrthoDB" id="639027at2759"/>
<organism evidence="3 4">
    <name type="scientific">Theileria annulata</name>
    <dbReference type="NCBI Taxonomy" id="5874"/>
    <lineage>
        <taxon>Eukaryota</taxon>
        <taxon>Sar</taxon>
        <taxon>Alveolata</taxon>
        <taxon>Apicomplexa</taxon>
        <taxon>Aconoidasida</taxon>
        <taxon>Piroplasmida</taxon>
        <taxon>Theileriidae</taxon>
        <taxon>Theileria</taxon>
    </lineage>
</organism>
<dbReference type="GeneID" id="3863227"/>
<dbReference type="Proteomes" id="UP000001950">
    <property type="component" value="Chromosome 4"/>
</dbReference>
<evidence type="ECO:0000313" key="4">
    <source>
        <dbReference type="Proteomes" id="UP000001950"/>
    </source>
</evidence>
<reference evidence="3 4" key="1">
    <citation type="journal article" date="2005" name="Science">
        <title>Genome of the host-cell transforming parasite Theileria annulata compared with T. parva.</title>
        <authorList>
            <person name="Pain A."/>
            <person name="Renauld H."/>
            <person name="Berriman M."/>
            <person name="Murphy L."/>
            <person name="Yeats C.A."/>
            <person name="Weir W."/>
            <person name="Kerhornou A."/>
            <person name="Aslett M."/>
            <person name="Bishop R."/>
            <person name="Bouchier C."/>
            <person name="Cochet M."/>
            <person name="Coulson R.M.R."/>
            <person name="Cronin A."/>
            <person name="de Villiers E.P."/>
            <person name="Fraser A."/>
            <person name="Fosker N."/>
            <person name="Gardner M."/>
            <person name="Goble A."/>
            <person name="Griffiths-Jones S."/>
            <person name="Harris D.E."/>
            <person name="Katzer F."/>
            <person name="Larke N."/>
            <person name="Lord A."/>
            <person name="Maser P."/>
            <person name="McKellar S."/>
            <person name="Mooney P."/>
            <person name="Morton F."/>
            <person name="Nene V."/>
            <person name="O'Neil S."/>
            <person name="Price C."/>
            <person name="Quail M.A."/>
            <person name="Rabbinowitsch E."/>
            <person name="Rawlings N.D."/>
            <person name="Rutter S."/>
            <person name="Saunders D."/>
            <person name="Seeger K."/>
            <person name="Shah T."/>
            <person name="Squares R."/>
            <person name="Squares S."/>
            <person name="Tivey A."/>
            <person name="Walker A.R."/>
            <person name="Woodward J."/>
            <person name="Dobbelaere D.A.E."/>
            <person name="Langsley G."/>
            <person name="Rajandream M.A."/>
            <person name="McKeever D."/>
            <person name="Shiels B."/>
            <person name="Tait A."/>
            <person name="Barrell B.G."/>
            <person name="Hall N."/>
        </authorList>
    </citation>
    <scope>NUCLEOTIDE SEQUENCE [LARGE SCALE GENOMIC DNA]</scope>
    <source>
        <strain evidence="4">Ankara</strain>
    </source>
</reference>
<dbReference type="VEuPathDB" id="PiroplasmaDB:TA09070"/>
<keyword evidence="4" id="KW-1185">Reference proteome</keyword>
<dbReference type="KEGG" id="tan:TA09070"/>
<dbReference type="AlphaFoldDB" id="Q4U9B3"/>
<dbReference type="EMBL" id="CR940353">
    <property type="protein sequence ID" value="CAI76590.1"/>
    <property type="molecule type" value="Genomic_DNA"/>
</dbReference>
<protein>
    <recommendedName>
        <fullName evidence="2">Spen paralogue and orthologue SPOC C-terminal domain-containing protein</fullName>
    </recommendedName>
</protein>
<dbReference type="InParanoid" id="Q4U9B3"/>
<feature type="domain" description="Spen paralogue and orthologue SPOC C-terminal" evidence="2">
    <location>
        <begin position="88"/>
        <end position="221"/>
    </location>
</feature>
<dbReference type="InterPro" id="IPR012921">
    <property type="entry name" value="SPOC_C"/>
</dbReference>